<sequence length="167" mass="18646">MRFAKSRDVLRLTGLTSDQLREWTVRRALIVPDVPAQKRGSEAQFSWQTVLLLRLAVVLRSRFHVELQAHRDLLAAVRNYLDGRSFPSLWGSTLAVSDDGRCQLLGPSELAPLELDLILLRLDPHLQALSEGFEQVAPNDQLPLFPAISVSHIAQRRHATISKGAAP</sequence>
<comment type="caution">
    <text evidence="1">The sequence shown here is derived from an EMBL/GenBank/DDBJ whole genome shotgun (WGS) entry which is preliminary data.</text>
</comment>
<evidence type="ECO:0008006" key="3">
    <source>
        <dbReference type="Google" id="ProtNLM"/>
    </source>
</evidence>
<organism evidence="1 2">
    <name type="scientific">Allorhizobium borbori</name>
    <dbReference type="NCBI Taxonomy" id="485907"/>
    <lineage>
        <taxon>Bacteria</taxon>
        <taxon>Pseudomonadati</taxon>
        <taxon>Pseudomonadota</taxon>
        <taxon>Alphaproteobacteria</taxon>
        <taxon>Hyphomicrobiales</taxon>
        <taxon>Rhizobiaceae</taxon>
        <taxon>Rhizobium/Agrobacterium group</taxon>
        <taxon>Allorhizobium</taxon>
    </lineage>
</organism>
<accession>A0A7W6P051</accession>
<dbReference type="AlphaFoldDB" id="A0A7W6P051"/>
<protein>
    <recommendedName>
        <fullName evidence="3">MerR HTH family regulatory protein</fullName>
    </recommendedName>
</protein>
<evidence type="ECO:0000313" key="1">
    <source>
        <dbReference type="EMBL" id="MBB4102949.1"/>
    </source>
</evidence>
<dbReference type="Proteomes" id="UP000584824">
    <property type="component" value="Unassembled WGS sequence"/>
</dbReference>
<name>A0A7W6P051_9HYPH</name>
<gene>
    <name evidence="1" type="ORF">GGQ66_001504</name>
</gene>
<dbReference type="RefSeq" id="WP_183791041.1">
    <property type="nucleotide sequence ID" value="NZ_JACIDU010000005.1"/>
</dbReference>
<proteinExistence type="predicted"/>
<evidence type="ECO:0000313" key="2">
    <source>
        <dbReference type="Proteomes" id="UP000584824"/>
    </source>
</evidence>
<reference evidence="1 2" key="1">
    <citation type="submission" date="2020-08" db="EMBL/GenBank/DDBJ databases">
        <title>Genomic Encyclopedia of Type Strains, Phase IV (KMG-IV): sequencing the most valuable type-strain genomes for metagenomic binning, comparative biology and taxonomic classification.</title>
        <authorList>
            <person name="Goeker M."/>
        </authorList>
    </citation>
    <scope>NUCLEOTIDE SEQUENCE [LARGE SCALE GENOMIC DNA]</scope>
    <source>
        <strain evidence="1 2">DSM 26385</strain>
    </source>
</reference>
<dbReference type="EMBL" id="JACIDU010000005">
    <property type="protein sequence ID" value="MBB4102949.1"/>
    <property type="molecule type" value="Genomic_DNA"/>
</dbReference>
<keyword evidence="2" id="KW-1185">Reference proteome</keyword>